<dbReference type="InterPro" id="IPR036390">
    <property type="entry name" value="WH_DNA-bd_sf"/>
</dbReference>
<dbReference type="GO" id="GO:0003700">
    <property type="term" value="F:DNA-binding transcription factor activity"/>
    <property type="evidence" value="ECO:0007669"/>
    <property type="project" value="UniProtKB-UniRule"/>
</dbReference>
<dbReference type="RefSeq" id="WP_002286829.1">
    <property type="nucleotide sequence ID" value="NZ_AP019394.1"/>
</dbReference>
<evidence type="ECO:0000313" key="27">
    <source>
        <dbReference type="Proteomes" id="UP000249070"/>
    </source>
</evidence>
<evidence type="ECO:0000256" key="7">
    <source>
        <dbReference type="HAMAP-Rule" id="MF_00173"/>
    </source>
</evidence>
<dbReference type="Pfam" id="PF02863">
    <property type="entry name" value="Arg_repressor_C"/>
    <property type="match status" value="1"/>
</dbReference>
<keyword evidence="3 7" id="KW-0963">Cytoplasm</keyword>
<dbReference type="Pfam" id="PF01316">
    <property type="entry name" value="Arg_repressor"/>
    <property type="match status" value="1"/>
</dbReference>
<keyword evidence="7" id="KW-0028">Amino-acid biosynthesis</keyword>
<dbReference type="Proteomes" id="UP000070452">
    <property type="component" value="Unassembled WGS sequence"/>
</dbReference>
<evidence type="ECO:0000313" key="21">
    <source>
        <dbReference type="EMBL" id="SAY58588.1"/>
    </source>
</evidence>
<evidence type="ECO:0000313" key="26">
    <source>
        <dbReference type="Proteomes" id="UP000224303"/>
    </source>
</evidence>
<dbReference type="OMA" id="VVIHTEL"/>
<dbReference type="HAMAP" id="MF_00173">
    <property type="entry name" value="Arg_repressor"/>
    <property type="match status" value="1"/>
</dbReference>
<evidence type="ECO:0000313" key="12">
    <source>
        <dbReference type="EMBL" id="KWX18253.1"/>
    </source>
</evidence>
<dbReference type="Proteomes" id="UP000194737">
    <property type="component" value="Unassembled WGS sequence"/>
</dbReference>
<reference evidence="12 22" key="2">
    <citation type="submission" date="2016-01" db="EMBL/GenBank/DDBJ databases">
        <title>Molecular Mechanisms for transfer of large genomic segments between Enterococcus faecium strains.</title>
        <authorList>
            <person name="Garcia-Solache M.A."/>
            <person name="Lebreton F."/>
            <person name="Mclaughlin R.E."/>
            <person name="Whiteaker J.D."/>
            <person name="Gilmore M.S."/>
            <person name="Rice L.B."/>
        </authorList>
    </citation>
    <scope>NUCLEOTIDE SEQUENCE [LARGE SCALE GENOMIC DNA]</scope>
    <source>
        <strain evidence="12 22">D344RRF x C68</strain>
    </source>
</reference>
<dbReference type="EMBL" id="QHGU01000028">
    <property type="protein sequence ID" value="PZM55830.1"/>
    <property type="molecule type" value="Genomic_DNA"/>
</dbReference>
<evidence type="ECO:0000313" key="11">
    <source>
        <dbReference type="EMBL" id="KAB7577148.1"/>
    </source>
</evidence>
<reference evidence="13" key="9">
    <citation type="journal article" date="2022" name="J. Anim. Sci.">
        <title>Whole genome sequence analyses-based assessment of virulence potential and antimicrobial susceptibilities and resistance of Enterococcus faecium strains isolated from commercial swine and cattle probiotic products.</title>
        <authorList>
            <person name="Shridhar P.B."/>
            <person name="Amachawadi R.G."/>
            <person name="Tokach M."/>
            <person name="Patel I."/>
            <person name="Gangiredla J."/>
            <person name="Mammel M."/>
            <person name="Nagaraja T.G."/>
        </authorList>
    </citation>
    <scope>NUCLEOTIDE SEQUENCE</scope>
    <source>
        <strain evidence="13">EF215</strain>
    </source>
</reference>
<evidence type="ECO:0000256" key="8">
    <source>
        <dbReference type="NCBIfam" id="TIGR01529"/>
    </source>
</evidence>
<evidence type="ECO:0000259" key="10">
    <source>
        <dbReference type="Pfam" id="PF02863"/>
    </source>
</evidence>
<dbReference type="Proteomes" id="UP000183509">
    <property type="component" value="Unassembled WGS sequence"/>
</dbReference>
<dbReference type="GO" id="GO:0003677">
    <property type="term" value="F:DNA binding"/>
    <property type="evidence" value="ECO:0007669"/>
    <property type="project" value="UniProtKB-KW"/>
</dbReference>
<reference evidence="21 23" key="3">
    <citation type="submission" date="2016-04" db="EMBL/GenBank/DDBJ databases">
        <authorList>
            <person name="Millard A."/>
        </authorList>
    </citation>
    <scope>NUCLEOTIDE SEQUENCE [LARGE SCALE GENOMIC DNA]</scope>
    <source>
        <strain evidence="21">Isolate 22</strain>
    </source>
</reference>
<proteinExistence type="inferred from homology"/>
<dbReference type="EMBL" id="LEQJ01000001">
    <property type="protein sequence ID" value="RBS35476.1"/>
    <property type="molecule type" value="Genomic_DNA"/>
</dbReference>
<reference evidence="20 28" key="1">
    <citation type="submission" date="2015-06" db="EMBL/GenBank/DDBJ databases">
        <title>The Genome Sequence of Enterococcus faecium 131EA1.</title>
        <authorList>
            <consortium name="The Broad Institute Genomics Platform"/>
            <consortium name="The Broad Institute Genome Sequencing Center for Infectious Disease"/>
            <person name="Earl A.M."/>
            <person name="Van Tyne D."/>
            <person name="Lebreton F."/>
            <person name="Saavedra J.T."/>
            <person name="Gilmore M.S."/>
            <person name="Manson Mcguire A."/>
            <person name="Clock S."/>
            <person name="Crupain M."/>
            <person name="Rangan U."/>
            <person name="Young S."/>
            <person name="Abouelleil A."/>
            <person name="Cao P."/>
            <person name="Chapman S.B."/>
            <person name="Griggs A."/>
            <person name="Priest M."/>
            <person name="Shea T."/>
            <person name="Wortman J."/>
            <person name="Nusbaum C."/>
            <person name="Birren B."/>
        </authorList>
    </citation>
    <scope>NUCLEOTIDE SEQUENCE [LARGE SCALE GENOMIC DNA]</scope>
    <source>
        <strain evidence="20 28">131EA1</strain>
    </source>
</reference>
<dbReference type="EMBL" id="MVGJ01000038">
    <property type="protein sequence ID" value="OOL82612.1"/>
    <property type="molecule type" value="Genomic_DNA"/>
</dbReference>
<dbReference type="EMBL" id="JARPTX010000033">
    <property type="protein sequence ID" value="MDT2370452.1"/>
    <property type="molecule type" value="Genomic_DNA"/>
</dbReference>
<evidence type="ECO:0000313" key="25">
    <source>
        <dbReference type="Proteomes" id="UP000194737"/>
    </source>
</evidence>
<dbReference type="Proteomes" id="UP001139644">
    <property type="component" value="Unassembled WGS sequence"/>
</dbReference>
<dbReference type="EMBL" id="FKLM01000001">
    <property type="protein sequence ID" value="SAY58588.1"/>
    <property type="molecule type" value="Genomic_DNA"/>
</dbReference>
<dbReference type="PRINTS" id="PR01467">
    <property type="entry name" value="ARGREPRESSOR"/>
</dbReference>
<evidence type="ECO:0000313" key="20">
    <source>
        <dbReference type="EMBL" id="RBS35476.1"/>
    </source>
</evidence>
<reference evidence="19 27" key="7">
    <citation type="submission" date="2018-05" db="EMBL/GenBank/DDBJ databases">
        <title>Vancomycin-resistant Enterococcus faecium strain from Chelyabinsk, Russia.</title>
        <authorList>
            <person name="Gostev V."/>
            <person name="Goncharov A."/>
            <person name="Kolodzhieva V."/>
            <person name="Suvorov A."/>
            <person name="Sidorenko S."/>
            <person name="Zueva L."/>
        </authorList>
    </citation>
    <scope>NUCLEOTIDE SEQUENCE [LARGE SCALE GENOMIC DNA]</scope>
    <source>
        <strain evidence="19 27">20</strain>
    </source>
</reference>
<dbReference type="Gene3D" id="3.30.1360.40">
    <property type="match status" value="1"/>
</dbReference>
<evidence type="ECO:0000256" key="2">
    <source>
        <dbReference type="ARBA" id="ARBA00008316"/>
    </source>
</evidence>
<dbReference type="InterPro" id="IPR036251">
    <property type="entry name" value="Arg_repress_C_sf"/>
</dbReference>
<dbReference type="EMBL" id="JAIFOC010000091">
    <property type="protein sequence ID" value="MBX4223270.1"/>
    <property type="molecule type" value="Genomic_DNA"/>
</dbReference>
<evidence type="ECO:0000313" key="13">
    <source>
        <dbReference type="EMBL" id="MBX4223270.1"/>
    </source>
</evidence>
<gene>
    <name evidence="7 11" type="primary">argR</name>
    <name evidence="17" type="ORF">A5804_000516</name>
    <name evidence="12" type="ORF">AWT83_07140</name>
    <name evidence="16" type="ORF">B1P95_08340</name>
    <name evidence="18" type="ORF">CQR37_10745</name>
    <name evidence="19" type="ORF">DKP91_07210</name>
    <name evidence="21" type="ORF">DTPHA_600040</name>
    <name evidence="20" type="ORF">EB12_00037</name>
    <name evidence="11" type="ORF">GBM73_07385</name>
    <name evidence="13" type="ORF">KYX88_10655</name>
    <name evidence="14" type="ORF">M3X98_05760</name>
    <name evidence="15" type="ORF">P6Z85_09870</name>
</gene>
<evidence type="ECO:0000313" key="18">
    <source>
        <dbReference type="EMBL" id="PHL21033.1"/>
    </source>
</evidence>
<dbReference type="Proteomes" id="UP000224303">
    <property type="component" value="Unassembled WGS sequence"/>
</dbReference>
<dbReference type="NCBIfam" id="TIGR01529">
    <property type="entry name" value="argR_whole"/>
    <property type="match status" value="1"/>
</dbReference>
<evidence type="ECO:0000256" key="4">
    <source>
        <dbReference type="ARBA" id="ARBA00023015"/>
    </source>
</evidence>
<dbReference type="GeneID" id="66453449"/>
<dbReference type="Proteomes" id="UP000249070">
    <property type="component" value="Unassembled WGS sequence"/>
</dbReference>
<dbReference type="InterPro" id="IPR001669">
    <property type="entry name" value="Arg_repress"/>
</dbReference>
<dbReference type="PANTHER" id="PTHR34471">
    <property type="entry name" value="ARGININE REPRESSOR"/>
    <property type="match status" value="1"/>
</dbReference>
<reference evidence="17 25" key="5">
    <citation type="submission" date="2017-05" db="EMBL/GenBank/DDBJ databases">
        <title>The Genome Sequence of Enterococcus faecium 6F2_DIV0138.</title>
        <authorList>
            <consortium name="The Broad Institute Genomics Platform"/>
            <consortium name="The Broad Institute Genomic Center for Infectious Diseases"/>
            <person name="Earl A."/>
            <person name="Manson A."/>
            <person name="Schwartman J."/>
            <person name="Gilmore M."/>
            <person name="Abouelleil A."/>
            <person name="Cao P."/>
            <person name="Chapman S."/>
            <person name="Cusick C."/>
            <person name="Shea T."/>
            <person name="Young S."/>
            <person name="Neafsey D."/>
            <person name="Nusbaum C."/>
            <person name="Birren B."/>
        </authorList>
    </citation>
    <scope>NUCLEOTIDE SEQUENCE [LARGE SCALE GENOMIC DNA]</scope>
    <source>
        <strain evidence="17 25">6F2_DIV0138</strain>
    </source>
</reference>
<evidence type="ECO:0000313" key="19">
    <source>
        <dbReference type="EMBL" id="PZM55830.1"/>
    </source>
</evidence>
<dbReference type="GO" id="GO:0051259">
    <property type="term" value="P:protein complex oligomerization"/>
    <property type="evidence" value="ECO:0007669"/>
    <property type="project" value="InterPro"/>
</dbReference>
<comment type="subcellular location">
    <subcellularLocation>
        <location evidence="1 7">Cytoplasm</location>
    </subcellularLocation>
</comment>
<reference evidence="15" key="11">
    <citation type="submission" date="2023-03" db="EMBL/GenBank/DDBJ databases">
        <authorList>
            <person name="Shen W."/>
            <person name="Cai J."/>
        </authorList>
    </citation>
    <scope>NUCLEOTIDE SEQUENCE</scope>
    <source>
        <strain evidence="15">B1010-2</strain>
    </source>
</reference>
<dbReference type="Gene3D" id="1.10.10.10">
    <property type="entry name" value="Winged helix-like DNA-binding domain superfamily/Winged helix DNA-binding domain"/>
    <property type="match status" value="1"/>
</dbReference>
<dbReference type="EMBL" id="JAMWMK010000007">
    <property type="protein sequence ID" value="MDC4247560.1"/>
    <property type="molecule type" value="Genomic_DNA"/>
</dbReference>
<keyword evidence="7" id="KW-0055">Arginine biosynthesis</keyword>
<dbReference type="EMBL" id="PCGC01000026">
    <property type="protein sequence ID" value="PHL21033.1"/>
    <property type="molecule type" value="Genomic_DNA"/>
</dbReference>
<evidence type="ECO:0000313" key="22">
    <source>
        <dbReference type="Proteomes" id="UP000070452"/>
    </source>
</evidence>
<dbReference type="InterPro" id="IPR020900">
    <property type="entry name" value="Arg_repress_DNA-bd"/>
</dbReference>
<dbReference type="GO" id="GO:1900079">
    <property type="term" value="P:regulation of arginine biosynthetic process"/>
    <property type="evidence" value="ECO:0007669"/>
    <property type="project" value="UniProtKB-UniRule"/>
</dbReference>
<dbReference type="Proteomes" id="UP001141166">
    <property type="component" value="Unassembled WGS sequence"/>
</dbReference>
<reference evidence="11 29" key="8">
    <citation type="submission" date="2019-10" db="EMBL/GenBank/DDBJ databases">
        <title>Evolutionary dynamics of vancomycin-resistant Enterococcus faecium during gastrointestinal tract colonization and bloodstream infection in immunocompromised pediatric patients.</title>
        <authorList>
            <person name="Chilambi G.S."/>
            <person name="Nordstrom H.R."/>
            <person name="Evans D.R."/>
            <person name="Ferrolino J."/>
            <person name="Hayden R.T."/>
            <person name="Maron G.M."/>
            <person name="Vo A.N."/>
            <person name="Gilmore M.S."/>
            <person name="Wolf J."/>
            <person name="Rosch J.W."/>
            <person name="Van Tyne D."/>
        </authorList>
    </citation>
    <scope>NUCLEOTIDE SEQUENCE [LARGE SCALE GENOMIC DNA]</scope>
    <source>
        <strain evidence="11 29">VRECG27</strain>
    </source>
</reference>
<dbReference type="GO" id="GO:0034618">
    <property type="term" value="F:arginine binding"/>
    <property type="evidence" value="ECO:0007669"/>
    <property type="project" value="InterPro"/>
</dbReference>
<evidence type="ECO:0000256" key="5">
    <source>
        <dbReference type="ARBA" id="ARBA00023125"/>
    </source>
</evidence>
<dbReference type="UniPathway" id="UPA00068"/>
<evidence type="ECO:0000313" key="14">
    <source>
        <dbReference type="EMBL" id="MDC4247560.1"/>
    </source>
</evidence>
<evidence type="ECO:0000313" key="28">
    <source>
        <dbReference type="Proteomes" id="UP000253144"/>
    </source>
</evidence>
<dbReference type="InterPro" id="IPR020899">
    <property type="entry name" value="Arg_repress_C"/>
</dbReference>
<dbReference type="InterPro" id="IPR036388">
    <property type="entry name" value="WH-like_DNA-bd_sf"/>
</dbReference>
<comment type="function">
    <text evidence="7">Regulates arginine biosynthesis genes.</text>
</comment>
<name>A0A133CDK4_ENTFC</name>
<dbReference type="AlphaFoldDB" id="A0A133CDK4"/>
<evidence type="ECO:0000256" key="3">
    <source>
        <dbReference type="ARBA" id="ARBA00022490"/>
    </source>
</evidence>
<organism evidence="11 29">
    <name type="scientific">Enterococcus faecium</name>
    <name type="common">Streptococcus faecium</name>
    <dbReference type="NCBI Taxonomy" id="1352"/>
    <lineage>
        <taxon>Bacteria</taxon>
        <taxon>Bacillati</taxon>
        <taxon>Bacillota</taxon>
        <taxon>Bacilli</taxon>
        <taxon>Lactobacillales</taxon>
        <taxon>Enterococcaceae</taxon>
        <taxon>Enterococcus</taxon>
    </lineage>
</organism>
<dbReference type="Proteomes" id="UP000469871">
    <property type="component" value="Unassembled WGS sequence"/>
</dbReference>
<keyword evidence="5 7" id="KW-0238">DNA-binding</keyword>
<evidence type="ECO:0000313" key="17">
    <source>
        <dbReference type="EMBL" id="OTN99030.1"/>
    </source>
</evidence>
<dbReference type="SUPFAM" id="SSF55252">
    <property type="entry name" value="C-terminal domain of arginine repressor"/>
    <property type="match status" value="1"/>
</dbReference>
<evidence type="ECO:0000256" key="1">
    <source>
        <dbReference type="ARBA" id="ARBA00004496"/>
    </source>
</evidence>
<dbReference type="GO" id="GO:0005737">
    <property type="term" value="C:cytoplasm"/>
    <property type="evidence" value="ECO:0007669"/>
    <property type="project" value="UniProtKB-SubCell"/>
</dbReference>
<keyword evidence="4 7" id="KW-0805">Transcription regulation</keyword>
<sequence>MKKKQRQALIRQIITEQPIGTQEELLARLHEAGADVTQATISRDIREMKLVKSQNENKIVRYTLFNQPSVSLNEERLRTAIRREVLRIQSVQFMVIVLTERNGADVVTNWLDEVAYPEVVGTMAGVDTFIIICRSEEEAQRFAEKLEKMRE</sequence>
<comment type="pathway">
    <text evidence="7">Amino-acid biosynthesis; L-arginine biosynthesis [regulation].</text>
</comment>
<dbReference type="GO" id="GO:0006526">
    <property type="term" value="P:L-arginine biosynthetic process"/>
    <property type="evidence" value="ECO:0007669"/>
    <property type="project" value="UniProtKB-UniPathway"/>
</dbReference>
<dbReference type="Proteomes" id="UP001260956">
    <property type="component" value="Unassembled WGS sequence"/>
</dbReference>
<dbReference type="EMBL" id="WEFP01000001">
    <property type="protein sequence ID" value="KAB7577148.1"/>
    <property type="molecule type" value="Genomic_DNA"/>
</dbReference>
<dbReference type="Proteomes" id="UP000253144">
    <property type="component" value="Unassembled WGS sequence"/>
</dbReference>
<evidence type="ECO:0000313" key="16">
    <source>
        <dbReference type="EMBL" id="OOL82612.1"/>
    </source>
</evidence>
<evidence type="ECO:0000313" key="15">
    <source>
        <dbReference type="EMBL" id="MDT2370452.1"/>
    </source>
</evidence>
<protein>
    <recommendedName>
        <fullName evidence="7 8">Arginine repressor</fullName>
    </recommendedName>
</protein>
<keyword evidence="6 7" id="KW-0804">Transcription</keyword>
<evidence type="ECO:0000313" key="29">
    <source>
        <dbReference type="Proteomes" id="UP000469871"/>
    </source>
</evidence>
<accession>A0A133CDK4</accession>
<evidence type="ECO:0000256" key="6">
    <source>
        <dbReference type="ARBA" id="ARBA00023163"/>
    </source>
</evidence>
<dbReference type="PATRIC" id="fig|1352.1358.peg.447"/>
<feature type="domain" description="Arginine repressor C-terminal" evidence="10">
    <location>
        <begin position="82"/>
        <end position="147"/>
    </location>
</feature>
<feature type="domain" description="Arginine repressor DNA-binding" evidence="9">
    <location>
        <begin position="1"/>
        <end position="67"/>
    </location>
</feature>
<dbReference type="EMBL" id="NGLB01000001">
    <property type="protein sequence ID" value="OTN99030.1"/>
    <property type="molecule type" value="Genomic_DNA"/>
</dbReference>
<comment type="caution">
    <text evidence="11">The sequence shown here is derived from an EMBL/GenBank/DDBJ whole genome shotgun (WGS) entry which is preliminary data.</text>
</comment>
<dbReference type="STRING" id="1352.AL014_09770"/>
<dbReference type="EMBL" id="LRHK01000001">
    <property type="protein sequence ID" value="KWX18253.1"/>
    <property type="molecule type" value="Genomic_DNA"/>
</dbReference>
<reference evidence="14" key="10">
    <citation type="submission" date="2022-05" db="EMBL/GenBank/DDBJ databases">
        <title>Draft genome sequences of Clostridium perfringens strains isolated from Peru.</title>
        <authorList>
            <person name="Hurtado R."/>
            <person name="Lima L."/>
            <person name="Sousa T."/>
            <person name="Jaiswal A.K."/>
            <person name="Tiwari S."/>
            <person name="Maturrano L."/>
            <person name="Brenig B."/>
            <person name="Azevedo V."/>
        </authorList>
    </citation>
    <scope>NUCLEOTIDE SEQUENCE</scope>
    <source>
        <strain evidence="14">CP4</strain>
    </source>
</reference>
<dbReference type="Proteomes" id="UP000191171">
    <property type="component" value="Unassembled WGS sequence"/>
</dbReference>
<reference evidence="18 26" key="6">
    <citation type="submission" date="2017-10" db="EMBL/GenBank/DDBJ databases">
        <title>Draft genomes of the Enterococcus faecium isolated from human feces before and after Helicobacter pylori eradication therapy.</title>
        <authorList>
            <person name="Prianichniikov N.A."/>
            <person name="Glushchenko O.E."/>
            <person name="Malakhova M.V."/>
        </authorList>
    </citation>
    <scope>NUCLEOTIDE SEQUENCE [LARGE SCALE GENOMIC DNA]</scope>
    <source>
        <strain evidence="18 26">Hp_5-7</strain>
    </source>
</reference>
<evidence type="ECO:0000313" key="23">
    <source>
        <dbReference type="Proteomes" id="UP000183509"/>
    </source>
</evidence>
<comment type="similarity">
    <text evidence="2 7">Belongs to the ArgR family.</text>
</comment>
<dbReference type="SUPFAM" id="SSF46785">
    <property type="entry name" value="Winged helix' DNA-binding domain"/>
    <property type="match status" value="1"/>
</dbReference>
<evidence type="ECO:0000259" key="9">
    <source>
        <dbReference type="Pfam" id="PF01316"/>
    </source>
</evidence>
<reference evidence="16 24" key="4">
    <citation type="submission" date="2017-02" db="EMBL/GenBank/DDBJ databases">
        <title>Clonality and virulence of isolates of VRE in Hematopoietic Stem Cell Transplanted (HSCT) patients.</title>
        <authorList>
            <person name="Marchi A.P."/>
            <person name="Martins R.C."/>
            <person name="Marie S.K."/>
            <person name="Levin A.S."/>
            <person name="Costa S.F."/>
        </authorList>
    </citation>
    <scope>NUCLEOTIDE SEQUENCE [LARGE SCALE GENOMIC DNA]</scope>
    <source>
        <strain evidence="16 24">LIM1759</strain>
    </source>
</reference>
<evidence type="ECO:0000313" key="24">
    <source>
        <dbReference type="Proteomes" id="UP000191171"/>
    </source>
</evidence>
<dbReference type="PANTHER" id="PTHR34471:SF1">
    <property type="entry name" value="ARGININE REPRESSOR"/>
    <property type="match status" value="1"/>
</dbReference>
<keyword evidence="7" id="KW-0678">Repressor</keyword>